<reference evidence="2 4" key="1">
    <citation type="submission" date="2016-02" db="EMBL/GenBank/DDBJ databases">
        <authorList>
            <person name="Wen L."/>
            <person name="He K."/>
            <person name="Yang H."/>
        </authorList>
    </citation>
    <scope>NUCLEOTIDE SEQUENCE [LARGE SCALE GENOMIC DNA]</scope>
    <source>
        <strain evidence="2">Trichococcus_R210</strain>
    </source>
</reference>
<proteinExistence type="predicted"/>
<dbReference type="RefSeq" id="WP_068562550.1">
    <property type="nucleotide sequence ID" value="NZ_FJNB01000023.1"/>
</dbReference>
<dbReference type="Proteomes" id="UP000199280">
    <property type="component" value="Unassembled WGS sequence"/>
</dbReference>
<feature type="transmembrane region" description="Helical" evidence="1">
    <location>
        <begin position="43"/>
        <end position="63"/>
    </location>
</feature>
<dbReference type="EMBL" id="FJNB01000023">
    <property type="protein sequence ID" value="CZR07872.1"/>
    <property type="molecule type" value="Genomic_DNA"/>
</dbReference>
<keyword evidence="5" id="KW-1185">Reference proteome</keyword>
<evidence type="ECO:0000256" key="1">
    <source>
        <dbReference type="SAM" id="Phobius"/>
    </source>
</evidence>
<keyword evidence="1" id="KW-1133">Transmembrane helix</keyword>
<evidence type="ECO:0000313" key="4">
    <source>
        <dbReference type="Proteomes" id="UP000076878"/>
    </source>
</evidence>
<sequence length="109" mass="12843">MYEIPKELKTDIKLWAVYSSDIPFLLMMLLLTLMLEDFFTGGIFRLKLAYYAVNVLFTFLFITKPVPNISIFKLITHGLLQDFRKVKSLDYQKYAAVAHLEEWKEEEAN</sequence>
<feature type="transmembrane region" description="Helical" evidence="1">
    <location>
        <begin position="12"/>
        <end position="31"/>
    </location>
</feature>
<dbReference type="AlphaFoldDB" id="A0A143Z6Z7"/>
<gene>
    <name evidence="3" type="ORF">SAMN05216375_12919</name>
    <name evidence="2" type="ORF">TR210_2496</name>
</gene>
<keyword evidence="1" id="KW-0472">Membrane</keyword>
<accession>A0A143Z6Z7</accession>
<dbReference type="OrthoDB" id="9976222at2"/>
<evidence type="ECO:0000313" key="5">
    <source>
        <dbReference type="Proteomes" id="UP000199280"/>
    </source>
</evidence>
<keyword evidence="1" id="KW-0812">Transmembrane</keyword>
<dbReference type="EMBL" id="FNYT01000029">
    <property type="protein sequence ID" value="SEJ82381.1"/>
    <property type="molecule type" value="Genomic_DNA"/>
</dbReference>
<protein>
    <submittedName>
        <fullName evidence="2">Uncharacterized protein</fullName>
    </submittedName>
</protein>
<name>A0A143Z6Z7_9LACT</name>
<evidence type="ECO:0000313" key="2">
    <source>
        <dbReference type="EMBL" id="CZR07872.1"/>
    </source>
</evidence>
<reference evidence="3 5" key="2">
    <citation type="submission" date="2016-10" db="EMBL/GenBank/DDBJ databases">
        <authorList>
            <person name="Varghese N."/>
            <person name="Submissions S."/>
        </authorList>
    </citation>
    <scope>NUCLEOTIDE SEQUENCE [LARGE SCALE GENOMIC DNA]</scope>
    <source>
        <strain evidence="3 5">DSM 22150</strain>
    </source>
</reference>
<organism evidence="2 4">
    <name type="scientific">Trichococcus ilyis</name>
    <dbReference type="NCBI Taxonomy" id="640938"/>
    <lineage>
        <taxon>Bacteria</taxon>
        <taxon>Bacillati</taxon>
        <taxon>Bacillota</taxon>
        <taxon>Bacilli</taxon>
        <taxon>Lactobacillales</taxon>
        <taxon>Carnobacteriaceae</taxon>
        <taxon>Trichococcus</taxon>
    </lineage>
</organism>
<evidence type="ECO:0000313" key="3">
    <source>
        <dbReference type="EMBL" id="SEJ82381.1"/>
    </source>
</evidence>
<dbReference type="STRING" id="640938.TR210_2496"/>
<dbReference type="Proteomes" id="UP000076878">
    <property type="component" value="Unassembled WGS sequence"/>
</dbReference>